<evidence type="ECO:0000313" key="2">
    <source>
        <dbReference type="EMBL" id="GAA4129275.1"/>
    </source>
</evidence>
<gene>
    <name evidence="2" type="ORF">GCM10022215_41610</name>
</gene>
<keyword evidence="3" id="KW-1185">Reference proteome</keyword>
<proteinExistence type="predicted"/>
<comment type="caution">
    <text evidence="2">The sequence shown here is derived from an EMBL/GenBank/DDBJ whole genome shotgun (WGS) entry which is preliminary data.</text>
</comment>
<feature type="compositionally biased region" description="Basic and acidic residues" evidence="1">
    <location>
        <begin position="143"/>
        <end position="154"/>
    </location>
</feature>
<evidence type="ECO:0000313" key="3">
    <source>
        <dbReference type="Proteomes" id="UP001501495"/>
    </source>
</evidence>
<dbReference type="Proteomes" id="UP001501495">
    <property type="component" value="Unassembled WGS sequence"/>
</dbReference>
<evidence type="ECO:0000256" key="1">
    <source>
        <dbReference type="SAM" id="MobiDB-lite"/>
    </source>
</evidence>
<sequence length="154" mass="14988">MVMVSAVMPVWFANPGQSAAPGASPPSLPGPDAVRSPPVLPLAVSGLLASAVVGPLPALEASTPVSAPAVPSVSPPVVAAPARSTWATSPPEAAVPLAAATVSGAIWLPQAASPIVAVASRTASAVRRGDAAGDVPGDVPGDMPRDMRRGRGGT</sequence>
<accession>A0ABP7Y1K0</accession>
<name>A0ABP7Y1K0_9ACTN</name>
<dbReference type="EMBL" id="BAAAZH010000035">
    <property type="protein sequence ID" value="GAA4129275.1"/>
    <property type="molecule type" value="Genomic_DNA"/>
</dbReference>
<reference evidence="3" key="1">
    <citation type="journal article" date="2019" name="Int. J. Syst. Evol. Microbiol.">
        <title>The Global Catalogue of Microorganisms (GCM) 10K type strain sequencing project: providing services to taxonomists for standard genome sequencing and annotation.</title>
        <authorList>
            <consortium name="The Broad Institute Genomics Platform"/>
            <consortium name="The Broad Institute Genome Sequencing Center for Infectious Disease"/>
            <person name="Wu L."/>
            <person name="Ma J."/>
        </authorList>
    </citation>
    <scope>NUCLEOTIDE SEQUENCE [LARGE SCALE GENOMIC DNA]</scope>
    <source>
        <strain evidence="3">JCM 16703</strain>
    </source>
</reference>
<protein>
    <submittedName>
        <fullName evidence="2">Uncharacterized protein</fullName>
    </submittedName>
</protein>
<feature type="region of interest" description="Disordered" evidence="1">
    <location>
        <begin position="125"/>
        <end position="154"/>
    </location>
</feature>
<organism evidence="2 3">
    <name type="scientific">Nocardioides fonticola</name>
    <dbReference type="NCBI Taxonomy" id="450363"/>
    <lineage>
        <taxon>Bacteria</taxon>
        <taxon>Bacillati</taxon>
        <taxon>Actinomycetota</taxon>
        <taxon>Actinomycetes</taxon>
        <taxon>Propionibacteriales</taxon>
        <taxon>Nocardioidaceae</taxon>
        <taxon>Nocardioides</taxon>
    </lineage>
</organism>